<keyword evidence="2" id="KW-1185">Reference proteome</keyword>
<evidence type="ECO:0000313" key="2">
    <source>
        <dbReference type="Proteomes" id="UP000184543"/>
    </source>
</evidence>
<name>A0A1M6HPC9_9FLAO</name>
<sequence length="509" mass="56179">MKKLIIGVMVITALAVSCDQQLDINKDPDLLDPEGVAISSEIAAGIIGIGGAHASSISFVGGIWSQFWSQSLSSSQYRTEDNYTIGTNDYERAWSNTYDALSDIRNAKKIALERENWNYYLIATCLEAYAFQILTDFYGDIPYEEANDPSNFTPNFNTGEEVYDFMIRDLDDALGRDLEASSLPAPGSDDFVFGGNMDNWTAFANTLKLKIFLRQTEARPTVAETGIRAMLDSGAPFLTINAGIGLGGDVFEDEASLSNPLYESDRRQLNTQNNLRASTTMWSFLSANADPRLEAFYQTVDTSGDPLGPLDQGDYNSQAPPATISLADISPLSPVYFISAAQSYFMQAEAMERYNGGAGAKELYDAGVLAAFEKSPNFYDNTKSEADQTWIFSEPYDGTPFIAEGGPYEYPVAGTFDDKLKSIIVQKWISCYPDQGYESFFEQHRTGFPEISPIPQSNEAYVAGQWAYSVEGLTGGIFPQRLVYPNSEISRNSNAPAIIDITVPIWWNK</sequence>
<accession>A0A1M6HPC9</accession>
<protein>
    <submittedName>
        <fullName evidence="1">Susd and RagB outer membrane lipoprotein</fullName>
    </submittedName>
</protein>
<evidence type="ECO:0000313" key="1">
    <source>
        <dbReference type="EMBL" id="SHJ24065.1"/>
    </source>
</evidence>
<dbReference type="Gene3D" id="1.25.40.390">
    <property type="match status" value="1"/>
</dbReference>
<dbReference type="EMBL" id="FQYU01000003">
    <property type="protein sequence ID" value="SHJ24065.1"/>
    <property type="molecule type" value="Genomic_DNA"/>
</dbReference>
<organism evidence="1 2">
    <name type="scientific">Pseudozobellia thermophila</name>
    <dbReference type="NCBI Taxonomy" id="192903"/>
    <lineage>
        <taxon>Bacteria</taxon>
        <taxon>Pseudomonadati</taxon>
        <taxon>Bacteroidota</taxon>
        <taxon>Flavobacteriia</taxon>
        <taxon>Flavobacteriales</taxon>
        <taxon>Flavobacteriaceae</taxon>
        <taxon>Pseudozobellia</taxon>
    </lineage>
</organism>
<dbReference type="RefSeq" id="WP_072993211.1">
    <property type="nucleotide sequence ID" value="NZ_FQYU01000003.1"/>
</dbReference>
<dbReference type="SUPFAM" id="SSF48452">
    <property type="entry name" value="TPR-like"/>
    <property type="match status" value="1"/>
</dbReference>
<dbReference type="PROSITE" id="PS51257">
    <property type="entry name" value="PROKAR_LIPOPROTEIN"/>
    <property type="match status" value="1"/>
</dbReference>
<dbReference type="Pfam" id="PF12771">
    <property type="entry name" value="SusD-like_2"/>
    <property type="match status" value="1"/>
</dbReference>
<dbReference type="Proteomes" id="UP000184543">
    <property type="component" value="Unassembled WGS sequence"/>
</dbReference>
<dbReference type="InterPro" id="IPR011990">
    <property type="entry name" value="TPR-like_helical_dom_sf"/>
</dbReference>
<dbReference type="InterPro" id="IPR041662">
    <property type="entry name" value="SusD-like_2"/>
</dbReference>
<gene>
    <name evidence="1" type="ORF">SAMN04488513_103127</name>
</gene>
<proteinExistence type="predicted"/>
<reference evidence="2" key="1">
    <citation type="submission" date="2016-11" db="EMBL/GenBank/DDBJ databases">
        <authorList>
            <person name="Varghese N."/>
            <person name="Submissions S."/>
        </authorList>
    </citation>
    <scope>NUCLEOTIDE SEQUENCE [LARGE SCALE GENOMIC DNA]</scope>
    <source>
        <strain evidence="2">DSM 19858</strain>
    </source>
</reference>
<dbReference type="OrthoDB" id="725917at2"/>
<dbReference type="STRING" id="192903.SAMN04488513_103127"/>
<dbReference type="AlphaFoldDB" id="A0A1M6HPC9"/>
<keyword evidence="1" id="KW-0449">Lipoprotein</keyword>